<feature type="transmembrane region" description="Helical" evidence="7">
    <location>
        <begin position="84"/>
        <end position="106"/>
    </location>
</feature>
<dbReference type="InParanoid" id="A0A5C7EM10"/>
<feature type="transmembrane region" description="Helical" evidence="7">
    <location>
        <begin position="55"/>
        <end position="72"/>
    </location>
</feature>
<protein>
    <submittedName>
        <fullName evidence="8">Bax inhibitor-1/YccA family protein</fullName>
    </submittedName>
</protein>
<evidence type="ECO:0000256" key="7">
    <source>
        <dbReference type="RuleBase" id="RU004379"/>
    </source>
</evidence>
<dbReference type="EMBL" id="VPFL01000006">
    <property type="protein sequence ID" value="TXF12453.1"/>
    <property type="molecule type" value="Genomic_DNA"/>
</dbReference>
<feature type="transmembrane region" description="Helical" evidence="7">
    <location>
        <begin position="168"/>
        <end position="191"/>
    </location>
</feature>
<keyword evidence="6 7" id="KW-0472">Membrane</keyword>
<keyword evidence="4 7" id="KW-0812">Transmembrane</keyword>
<dbReference type="GO" id="GO:0005886">
    <property type="term" value="C:plasma membrane"/>
    <property type="evidence" value="ECO:0007669"/>
    <property type="project" value="UniProtKB-SubCell"/>
</dbReference>
<sequence length="228" mass="24179">MEPVQALSRTQSIALEQQRVLRNTYGLLGLSLVPTAVGALLGLRVPLSILQAHPIVYGIGVLAVFYGMIFAIERNRNSSMGVYLLLAFTLFMGVLLGPLLQVALGLKNGAQLVALAAGGTGLTFLLLSGIATAARRDFGFLGNFLTVGAIIAMIAVVANLFLASPVLHLTLCAVIMLLSAGLILWQLNAIVRGGETNYVSATLTLYVSVYNLFSTLLQLLMAFAGERE</sequence>
<dbReference type="RefSeq" id="WP_147799321.1">
    <property type="nucleotide sequence ID" value="NZ_VPFL01000006.1"/>
</dbReference>
<evidence type="ECO:0000256" key="3">
    <source>
        <dbReference type="ARBA" id="ARBA00022475"/>
    </source>
</evidence>
<dbReference type="InterPro" id="IPR006213">
    <property type="entry name" value="Bax_inhbtr1_CS"/>
</dbReference>
<keyword evidence="3" id="KW-1003">Cell membrane</keyword>
<feature type="transmembrane region" description="Helical" evidence="7">
    <location>
        <begin position="112"/>
        <end position="133"/>
    </location>
</feature>
<dbReference type="OrthoDB" id="9813298at2"/>
<evidence type="ECO:0000256" key="1">
    <source>
        <dbReference type="ARBA" id="ARBA00004651"/>
    </source>
</evidence>
<feature type="transmembrane region" description="Helical" evidence="7">
    <location>
        <begin position="25"/>
        <end position="43"/>
    </location>
</feature>
<name>A0A5C7EM10_9PROT</name>
<dbReference type="FunCoup" id="A0A5C7EM10">
    <property type="interactions" value="191"/>
</dbReference>
<comment type="subcellular location">
    <subcellularLocation>
        <location evidence="1">Cell membrane</location>
        <topology evidence="1">Multi-pass membrane protein</topology>
    </subcellularLocation>
</comment>
<dbReference type="AlphaFoldDB" id="A0A5C7EM10"/>
<evidence type="ECO:0000313" key="9">
    <source>
        <dbReference type="Proteomes" id="UP000321201"/>
    </source>
</evidence>
<dbReference type="PANTHER" id="PTHR23291">
    <property type="entry name" value="BAX INHIBITOR-RELATED"/>
    <property type="match status" value="1"/>
</dbReference>
<dbReference type="PANTHER" id="PTHR23291:SF115">
    <property type="entry name" value="MODULATOR OF FTSH PROTEASE YCCA"/>
    <property type="match status" value="1"/>
</dbReference>
<dbReference type="CDD" id="cd10433">
    <property type="entry name" value="YccA_like"/>
    <property type="match status" value="1"/>
</dbReference>
<proteinExistence type="inferred from homology"/>
<dbReference type="InterPro" id="IPR006214">
    <property type="entry name" value="Bax_inhibitor_1-related"/>
</dbReference>
<evidence type="ECO:0000256" key="2">
    <source>
        <dbReference type="ARBA" id="ARBA00010350"/>
    </source>
</evidence>
<comment type="similarity">
    <text evidence="2 7">Belongs to the BI1 family.</text>
</comment>
<organism evidence="8 9">
    <name type="scientific">Pelomicrobium methylotrophicum</name>
    <dbReference type="NCBI Taxonomy" id="2602750"/>
    <lineage>
        <taxon>Bacteria</taxon>
        <taxon>Pseudomonadati</taxon>
        <taxon>Pseudomonadota</taxon>
        <taxon>Hydrogenophilia</taxon>
        <taxon>Hydrogenophilia incertae sedis</taxon>
        <taxon>Pelomicrobium</taxon>
    </lineage>
</organism>
<keyword evidence="5 7" id="KW-1133">Transmembrane helix</keyword>
<feature type="transmembrane region" description="Helical" evidence="7">
    <location>
        <begin position="203"/>
        <end position="224"/>
    </location>
</feature>
<dbReference type="PROSITE" id="PS01243">
    <property type="entry name" value="BI1"/>
    <property type="match status" value="1"/>
</dbReference>
<evidence type="ECO:0000313" key="8">
    <source>
        <dbReference type="EMBL" id="TXF12453.1"/>
    </source>
</evidence>
<evidence type="ECO:0000256" key="4">
    <source>
        <dbReference type="ARBA" id="ARBA00022692"/>
    </source>
</evidence>
<feature type="transmembrane region" description="Helical" evidence="7">
    <location>
        <begin position="140"/>
        <end position="162"/>
    </location>
</feature>
<evidence type="ECO:0000256" key="6">
    <source>
        <dbReference type="ARBA" id="ARBA00023136"/>
    </source>
</evidence>
<gene>
    <name evidence="8" type="ORF">FR698_06290</name>
</gene>
<evidence type="ECO:0000256" key="5">
    <source>
        <dbReference type="ARBA" id="ARBA00022989"/>
    </source>
</evidence>
<accession>A0A5C7EM10</accession>
<reference evidence="8 9" key="1">
    <citation type="submission" date="2019-08" db="EMBL/GenBank/DDBJ databases">
        <title>Pelomicrobium methylotrophicum gen. nov., sp. nov. a moderately thermophilic, facultatively anaerobic, lithoautotrophic and methylotrophic bacterium isolated from a terrestrial mud volcano.</title>
        <authorList>
            <person name="Slobodkina G.B."/>
            <person name="Merkel A.Y."/>
            <person name="Slobodkin A.I."/>
        </authorList>
    </citation>
    <scope>NUCLEOTIDE SEQUENCE [LARGE SCALE GENOMIC DNA]</scope>
    <source>
        <strain evidence="8 9">SM250</strain>
    </source>
</reference>
<dbReference type="Pfam" id="PF01027">
    <property type="entry name" value="Bax1-I"/>
    <property type="match status" value="1"/>
</dbReference>
<keyword evidence="9" id="KW-1185">Reference proteome</keyword>
<comment type="caution">
    <text evidence="8">The sequence shown here is derived from an EMBL/GenBank/DDBJ whole genome shotgun (WGS) entry which is preliminary data.</text>
</comment>
<dbReference type="Proteomes" id="UP000321201">
    <property type="component" value="Unassembled WGS sequence"/>
</dbReference>